<keyword evidence="1" id="KW-0378">Hydrolase</keyword>
<dbReference type="InterPro" id="IPR036412">
    <property type="entry name" value="HAD-like_sf"/>
</dbReference>
<comment type="caution">
    <text evidence="1">The sequence shown here is derived from an EMBL/GenBank/DDBJ whole genome shotgun (WGS) entry which is preliminary data.</text>
</comment>
<dbReference type="GO" id="GO:0016787">
    <property type="term" value="F:hydrolase activity"/>
    <property type="evidence" value="ECO:0007669"/>
    <property type="project" value="UniProtKB-KW"/>
</dbReference>
<keyword evidence="2" id="KW-1185">Reference proteome</keyword>
<proteinExistence type="predicted"/>
<evidence type="ECO:0000313" key="2">
    <source>
        <dbReference type="Proteomes" id="UP001500618"/>
    </source>
</evidence>
<dbReference type="InterPro" id="IPR050155">
    <property type="entry name" value="HAD-like_hydrolase_sf"/>
</dbReference>
<dbReference type="SUPFAM" id="SSF56784">
    <property type="entry name" value="HAD-like"/>
    <property type="match status" value="1"/>
</dbReference>
<dbReference type="RefSeq" id="WP_344311120.1">
    <property type="nucleotide sequence ID" value="NZ_BAAANY010000009.1"/>
</dbReference>
<dbReference type="InterPro" id="IPR023214">
    <property type="entry name" value="HAD_sf"/>
</dbReference>
<evidence type="ECO:0000313" key="1">
    <source>
        <dbReference type="EMBL" id="GAA1680964.1"/>
    </source>
</evidence>
<protein>
    <submittedName>
        <fullName evidence="1">HAD family hydrolase</fullName>
    </submittedName>
</protein>
<name>A0ABN2H3H6_9ACTN</name>
<dbReference type="Pfam" id="PF00702">
    <property type="entry name" value="Hydrolase"/>
    <property type="match status" value="1"/>
</dbReference>
<reference evidence="1 2" key="1">
    <citation type="journal article" date="2019" name="Int. J. Syst. Evol. Microbiol.">
        <title>The Global Catalogue of Microorganisms (GCM) 10K type strain sequencing project: providing services to taxonomists for standard genome sequencing and annotation.</title>
        <authorList>
            <consortium name="The Broad Institute Genomics Platform"/>
            <consortium name="The Broad Institute Genome Sequencing Center for Infectious Disease"/>
            <person name="Wu L."/>
            <person name="Ma J."/>
        </authorList>
    </citation>
    <scope>NUCLEOTIDE SEQUENCE [LARGE SCALE GENOMIC DNA]</scope>
    <source>
        <strain evidence="1 2">JCM 14718</strain>
    </source>
</reference>
<accession>A0ABN2H3H6</accession>
<dbReference type="PANTHER" id="PTHR43434:SF1">
    <property type="entry name" value="PHOSPHOGLYCOLATE PHOSPHATASE"/>
    <property type="match status" value="1"/>
</dbReference>
<dbReference type="Proteomes" id="UP001500618">
    <property type="component" value="Unassembled WGS sequence"/>
</dbReference>
<sequence>MSADLSSHLDQVKGLLFDFDGPVCGVFHTYKASVVADDERTFLAGKGIELPEPLASAPNPLKILAWIGDDSPLAAEADNYLCGLETLAVDGAAPTKGAADALVAAHQHVKTAIVSNNAGAAVEKYLSSRGLVGCVDAVVGRPHAWPSKMKPHPYSLELAADFLGVSLADCALVGDSVSDIEACKRAGVFPIGYAKTPQRGVELAEAGAAIVVDEMSELADYYGGRR</sequence>
<dbReference type="PANTHER" id="PTHR43434">
    <property type="entry name" value="PHOSPHOGLYCOLATE PHOSPHATASE"/>
    <property type="match status" value="1"/>
</dbReference>
<gene>
    <name evidence="1" type="ORF">GCM10009765_32660</name>
</gene>
<organism evidence="1 2">
    <name type="scientific">Fodinicola feengrottensis</name>
    <dbReference type="NCBI Taxonomy" id="435914"/>
    <lineage>
        <taxon>Bacteria</taxon>
        <taxon>Bacillati</taxon>
        <taxon>Actinomycetota</taxon>
        <taxon>Actinomycetes</taxon>
        <taxon>Mycobacteriales</taxon>
        <taxon>Fodinicola</taxon>
    </lineage>
</organism>
<dbReference type="Gene3D" id="3.40.50.1000">
    <property type="entry name" value="HAD superfamily/HAD-like"/>
    <property type="match status" value="1"/>
</dbReference>
<dbReference type="EMBL" id="BAAANY010000009">
    <property type="protein sequence ID" value="GAA1680964.1"/>
    <property type="molecule type" value="Genomic_DNA"/>
</dbReference>
<dbReference type="CDD" id="cd07505">
    <property type="entry name" value="HAD_BPGM-like"/>
    <property type="match status" value="1"/>
</dbReference>